<keyword evidence="1" id="KW-0805">Transcription regulation</keyword>
<keyword evidence="2" id="KW-0238">DNA-binding</keyword>
<dbReference type="PANTHER" id="PTHR46796">
    <property type="entry name" value="HTH-TYPE TRANSCRIPTIONAL ACTIVATOR RHAS-RELATED"/>
    <property type="match status" value="1"/>
</dbReference>
<evidence type="ECO:0000313" key="6">
    <source>
        <dbReference type="Proteomes" id="UP001596203"/>
    </source>
</evidence>
<keyword evidence="3" id="KW-0804">Transcription</keyword>
<reference evidence="6" key="1">
    <citation type="journal article" date="2019" name="Int. J. Syst. Evol. Microbiol.">
        <title>The Global Catalogue of Microorganisms (GCM) 10K type strain sequencing project: providing services to taxonomists for standard genome sequencing and annotation.</title>
        <authorList>
            <consortium name="The Broad Institute Genomics Platform"/>
            <consortium name="The Broad Institute Genome Sequencing Center for Infectious Disease"/>
            <person name="Wu L."/>
            <person name="Ma J."/>
        </authorList>
    </citation>
    <scope>NUCLEOTIDE SEQUENCE [LARGE SCALE GENOMIC DNA]</scope>
    <source>
        <strain evidence="6">ZS-35-S2</strain>
    </source>
</reference>
<dbReference type="EMBL" id="JBHSPR010000001">
    <property type="protein sequence ID" value="MFC6014846.1"/>
    <property type="molecule type" value="Genomic_DNA"/>
</dbReference>
<dbReference type="PROSITE" id="PS00041">
    <property type="entry name" value="HTH_ARAC_FAMILY_1"/>
    <property type="match status" value="1"/>
</dbReference>
<evidence type="ECO:0000313" key="5">
    <source>
        <dbReference type="EMBL" id="MFC6014846.1"/>
    </source>
</evidence>
<dbReference type="Pfam" id="PF12833">
    <property type="entry name" value="HTH_18"/>
    <property type="match status" value="1"/>
</dbReference>
<evidence type="ECO:0000259" key="4">
    <source>
        <dbReference type="PROSITE" id="PS01124"/>
    </source>
</evidence>
<dbReference type="PROSITE" id="PS01124">
    <property type="entry name" value="HTH_ARAC_FAMILY_2"/>
    <property type="match status" value="1"/>
</dbReference>
<evidence type="ECO:0000256" key="1">
    <source>
        <dbReference type="ARBA" id="ARBA00023015"/>
    </source>
</evidence>
<organism evidence="5 6">
    <name type="scientific">Plantactinospora solaniradicis</name>
    <dbReference type="NCBI Taxonomy" id="1723736"/>
    <lineage>
        <taxon>Bacteria</taxon>
        <taxon>Bacillati</taxon>
        <taxon>Actinomycetota</taxon>
        <taxon>Actinomycetes</taxon>
        <taxon>Micromonosporales</taxon>
        <taxon>Micromonosporaceae</taxon>
        <taxon>Plantactinospora</taxon>
    </lineage>
</organism>
<dbReference type="InterPro" id="IPR018060">
    <property type="entry name" value="HTH_AraC"/>
</dbReference>
<dbReference type="InterPro" id="IPR018062">
    <property type="entry name" value="HTH_AraC-typ_CS"/>
</dbReference>
<dbReference type="Gene3D" id="1.10.10.60">
    <property type="entry name" value="Homeodomain-like"/>
    <property type="match status" value="1"/>
</dbReference>
<accession>A0ABW1JZE4</accession>
<gene>
    <name evidence="5" type="ORF">ACFP2T_01365</name>
</gene>
<protein>
    <submittedName>
        <fullName evidence="5">Helix-turn-helix domain-containing protein</fullName>
    </submittedName>
</protein>
<comment type="caution">
    <text evidence="5">The sequence shown here is derived from an EMBL/GenBank/DDBJ whole genome shotgun (WGS) entry which is preliminary data.</text>
</comment>
<feature type="domain" description="HTH araC/xylS-type" evidence="4">
    <location>
        <begin position="168"/>
        <end position="265"/>
    </location>
</feature>
<dbReference type="InterPro" id="IPR050204">
    <property type="entry name" value="AraC_XylS_family_regulators"/>
</dbReference>
<dbReference type="SMART" id="SM00342">
    <property type="entry name" value="HTH_ARAC"/>
    <property type="match status" value="1"/>
</dbReference>
<sequence length="277" mass="30280">MEIIEVRPPLLPPPLRALVSGIDLARPVGDRHPDPVERVVVDQPDHATSLVWRWAPDGRPEFVVLGPRTRAGYHLHRPVPPCLRVRLHPGRAHLLLGLPARNLVDRAVPAHAFLGGPADRLVRTLGGLVREPDGDVEPADLVAALADALTGYLSDRPVAQRRQSDLVRRATALLSPAPGRRPEPVPTAARRLHVSERQLRNLFDEAVGVSPRHFVQIDRVRGVLARARPGRLAELADGAGYYDQSHLTAEFRRLMGVPPGAFLAGRRPAPVACHQIG</sequence>
<dbReference type="Proteomes" id="UP001596203">
    <property type="component" value="Unassembled WGS sequence"/>
</dbReference>
<evidence type="ECO:0000256" key="2">
    <source>
        <dbReference type="ARBA" id="ARBA00023125"/>
    </source>
</evidence>
<evidence type="ECO:0000256" key="3">
    <source>
        <dbReference type="ARBA" id="ARBA00023163"/>
    </source>
</evidence>
<dbReference type="PANTHER" id="PTHR46796:SF15">
    <property type="entry name" value="BLL1074 PROTEIN"/>
    <property type="match status" value="1"/>
</dbReference>
<keyword evidence="6" id="KW-1185">Reference proteome</keyword>
<proteinExistence type="predicted"/>
<name>A0ABW1JZE4_9ACTN</name>
<dbReference type="RefSeq" id="WP_377416369.1">
    <property type="nucleotide sequence ID" value="NZ_JBHSPR010000001.1"/>
</dbReference>